<accession>A0A1N6DQ17</accession>
<keyword evidence="2" id="KW-1185">Reference proteome</keyword>
<dbReference type="Proteomes" id="UP000184699">
    <property type="component" value="Unassembled WGS sequence"/>
</dbReference>
<protein>
    <submittedName>
        <fullName evidence="1">Uncharacterized protein</fullName>
    </submittedName>
</protein>
<proteinExistence type="predicted"/>
<reference evidence="2" key="1">
    <citation type="submission" date="2016-11" db="EMBL/GenBank/DDBJ databases">
        <authorList>
            <person name="Varghese N."/>
            <person name="Submissions S."/>
        </authorList>
    </citation>
    <scope>NUCLEOTIDE SEQUENCE [LARGE SCALE GENOMIC DNA]</scope>
    <source>
        <strain evidence="2">DSM 8595</strain>
    </source>
</reference>
<dbReference type="AlphaFoldDB" id="A0A1N6DQ17"/>
<gene>
    <name evidence="1" type="ORF">SAMN05443544_0583</name>
</gene>
<evidence type="ECO:0000313" key="2">
    <source>
        <dbReference type="Proteomes" id="UP000184699"/>
    </source>
</evidence>
<evidence type="ECO:0000313" key="1">
    <source>
        <dbReference type="EMBL" id="SIN72885.1"/>
    </source>
</evidence>
<name>A0A1N6DQ17_9MICO</name>
<dbReference type="STRING" id="232089.SAMN05443544_0583"/>
<organism evidence="1 2">
    <name type="scientific">Agromyces cerinus subsp. cerinus</name>
    <dbReference type="NCBI Taxonomy" id="232089"/>
    <lineage>
        <taxon>Bacteria</taxon>
        <taxon>Bacillati</taxon>
        <taxon>Actinomycetota</taxon>
        <taxon>Actinomycetes</taxon>
        <taxon>Micrococcales</taxon>
        <taxon>Microbacteriaceae</taxon>
        <taxon>Agromyces</taxon>
    </lineage>
</organism>
<sequence>MWFGTRAFMQEIVDPQFNPDYSRDGWSQDSRYLSGRVGLASSANGHQEYFFDWGVLSREQVRQITDYADGVYGKVGGRPGESLLYWVDPVAADQNVLPQSWATPSLGGYDAVPFAGDDRPVLSANTNLTQGYPVEKATYTLAADTVLRSVFVPIPPGHSAWVGVHGDAGAQDRVKVTPFTGSTAGTVVHPTILSVSTTTRVNTEITGTGLELSLDKTTPGTCPLVGMIVQILPTGSTPTTGGFISGQGHAGCRFDGYPSRVPYIAAGDDSMIQVSAKLVEVG</sequence>
<dbReference type="EMBL" id="FSRJ01000001">
    <property type="protein sequence ID" value="SIN72885.1"/>
    <property type="molecule type" value="Genomic_DNA"/>
</dbReference>